<dbReference type="Pfam" id="PF09990">
    <property type="entry name" value="DUF2231"/>
    <property type="match status" value="1"/>
</dbReference>
<evidence type="ECO:0000256" key="1">
    <source>
        <dbReference type="SAM" id="Phobius"/>
    </source>
</evidence>
<keyword evidence="1" id="KW-1133">Transmembrane helix</keyword>
<evidence type="ECO:0000313" key="4">
    <source>
        <dbReference type="Proteomes" id="UP000594873"/>
    </source>
</evidence>
<keyword evidence="1" id="KW-0812">Transmembrane</keyword>
<feature type="transmembrane region" description="Helical" evidence="1">
    <location>
        <begin position="86"/>
        <end position="104"/>
    </location>
</feature>
<feature type="transmembrane region" description="Helical" evidence="1">
    <location>
        <begin position="116"/>
        <end position="135"/>
    </location>
</feature>
<accession>A0A7T2GJQ2</accession>
<organism evidence="3 4">
    <name type="scientific">Allosphingosinicella flava</name>
    <dbReference type="NCBI Taxonomy" id="2771430"/>
    <lineage>
        <taxon>Bacteria</taxon>
        <taxon>Pseudomonadati</taxon>
        <taxon>Pseudomonadota</taxon>
        <taxon>Alphaproteobacteria</taxon>
        <taxon>Sphingomonadales</taxon>
        <taxon>Sphingomonadaceae</taxon>
        <taxon>Allosphingosinicella</taxon>
    </lineage>
</organism>
<feature type="transmembrane region" description="Helical" evidence="1">
    <location>
        <begin position="12"/>
        <end position="33"/>
    </location>
</feature>
<dbReference type="InterPro" id="IPR019251">
    <property type="entry name" value="DUF2231_TM"/>
</dbReference>
<protein>
    <recommendedName>
        <fullName evidence="2">DUF2231 domain-containing protein</fullName>
    </recommendedName>
</protein>
<keyword evidence="1" id="KW-0472">Membrane</keyword>
<feature type="transmembrane region" description="Helical" evidence="1">
    <location>
        <begin position="53"/>
        <end position="74"/>
    </location>
</feature>
<proteinExistence type="predicted"/>
<evidence type="ECO:0000259" key="2">
    <source>
        <dbReference type="Pfam" id="PF09990"/>
    </source>
</evidence>
<gene>
    <name evidence="3" type="ORF">IC614_00505</name>
</gene>
<feature type="domain" description="DUF2231" evidence="2">
    <location>
        <begin position="15"/>
        <end position="134"/>
    </location>
</feature>
<dbReference type="AlphaFoldDB" id="A0A7T2GJQ2"/>
<name>A0A7T2GJQ2_9SPHN</name>
<dbReference type="EMBL" id="CP065592">
    <property type="protein sequence ID" value="QPQ55141.1"/>
    <property type="molecule type" value="Genomic_DNA"/>
</dbReference>
<dbReference type="RefSeq" id="WP_207791128.1">
    <property type="nucleotide sequence ID" value="NZ_CP065592.1"/>
</dbReference>
<keyword evidence="4" id="KW-1185">Reference proteome</keyword>
<reference evidence="3 4" key="1">
    <citation type="submission" date="2020-11" db="EMBL/GenBank/DDBJ databases">
        <title>Genome seq and assembly of Sphingosinicella sp.</title>
        <authorList>
            <person name="Chhetri G."/>
        </authorList>
    </citation>
    <scope>NUCLEOTIDE SEQUENCE [LARGE SCALE GENOMIC DNA]</scope>
    <source>
        <strain evidence="3 4">UDD2</strain>
    </source>
</reference>
<dbReference type="Proteomes" id="UP000594873">
    <property type="component" value="Chromosome"/>
</dbReference>
<dbReference type="KEGG" id="sflv:IC614_00505"/>
<evidence type="ECO:0000313" key="3">
    <source>
        <dbReference type="EMBL" id="QPQ55141.1"/>
    </source>
</evidence>
<sequence>MATTTERSYVRTALHPVHAVLLAAILPCFLGALLSDLAYGSSYELQWANFASWLIVGGLVFGGLALLWAIVGLLRADVRRDRRRGLYVLALLGAWIVGFVNALVHAKDGWARMPDATILSLIALLLALLAIWLGFPSLRAGDMK</sequence>